<dbReference type="Pfam" id="PF12663">
    <property type="entry name" value="DUF3788"/>
    <property type="match status" value="1"/>
</dbReference>
<reference evidence="1" key="1">
    <citation type="submission" date="2019-08" db="EMBL/GenBank/DDBJ databases">
        <authorList>
            <person name="Kucharzyk K."/>
            <person name="Murdoch R.W."/>
            <person name="Higgins S."/>
            <person name="Loffler F."/>
        </authorList>
    </citation>
    <scope>NUCLEOTIDE SEQUENCE</scope>
</reference>
<evidence type="ECO:0000313" key="1">
    <source>
        <dbReference type="EMBL" id="MPN06918.1"/>
    </source>
</evidence>
<name>A0A645EXZ3_9ZZZZ</name>
<dbReference type="InterPro" id="IPR024265">
    <property type="entry name" value="DUF3788"/>
</dbReference>
<dbReference type="AlphaFoldDB" id="A0A645EXZ3"/>
<dbReference type="EMBL" id="VSSQ01052864">
    <property type="protein sequence ID" value="MPN06918.1"/>
    <property type="molecule type" value="Genomic_DNA"/>
</dbReference>
<protein>
    <submittedName>
        <fullName evidence="1">Uncharacterized protein</fullName>
    </submittedName>
</protein>
<accession>A0A645EXZ3</accession>
<comment type="caution">
    <text evidence="1">The sequence shown here is derived from an EMBL/GenBank/DDBJ whole genome shotgun (WGS) entry which is preliminary data.</text>
</comment>
<gene>
    <name evidence="1" type="ORF">SDC9_154175</name>
</gene>
<proteinExistence type="predicted"/>
<organism evidence="1">
    <name type="scientific">bioreactor metagenome</name>
    <dbReference type="NCBI Taxonomy" id="1076179"/>
    <lineage>
        <taxon>unclassified sequences</taxon>
        <taxon>metagenomes</taxon>
        <taxon>ecological metagenomes</taxon>
    </lineage>
</organism>
<sequence>MESVVSRLSPEISEMYKKAGDYMKTGKWMMFQITDSAGLEDYKLLAEVKMLGKNI</sequence>